<dbReference type="RefSeq" id="WP_239677899.1">
    <property type="nucleotide sequence ID" value="NZ_CP070499.1"/>
</dbReference>
<proteinExistence type="predicted"/>
<name>A0A895YI60_9ACTN</name>
<evidence type="ECO:0000313" key="2">
    <source>
        <dbReference type="Proteomes" id="UP000662857"/>
    </source>
</evidence>
<organism evidence="1 2">
    <name type="scientific">Natronosporangium hydrolyticum</name>
    <dbReference type="NCBI Taxonomy" id="2811111"/>
    <lineage>
        <taxon>Bacteria</taxon>
        <taxon>Bacillati</taxon>
        <taxon>Actinomycetota</taxon>
        <taxon>Actinomycetes</taxon>
        <taxon>Micromonosporales</taxon>
        <taxon>Micromonosporaceae</taxon>
        <taxon>Natronosporangium</taxon>
    </lineage>
</organism>
<dbReference type="EMBL" id="CP070499">
    <property type="protein sequence ID" value="QSB15715.1"/>
    <property type="molecule type" value="Genomic_DNA"/>
</dbReference>
<dbReference type="AlphaFoldDB" id="A0A895YI60"/>
<evidence type="ECO:0000313" key="1">
    <source>
        <dbReference type="EMBL" id="QSB15715.1"/>
    </source>
</evidence>
<reference evidence="1" key="1">
    <citation type="submission" date="2021-02" db="EMBL/GenBank/DDBJ databases">
        <title>Natrosporangium hydrolyticum gen. nov., sp. nov, a haloalkaliphilic actinobacterium from a soda solonchak soil.</title>
        <authorList>
            <person name="Sorokin D.Y."/>
            <person name="Khijniak T.V."/>
            <person name="Zakharycheva A.P."/>
            <person name="Boueva O.V."/>
            <person name="Ariskina E.V."/>
            <person name="Hahnke R.L."/>
            <person name="Bunk B."/>
            <person name="Sproer C."/>
            <person name="Schumann P."/>
            <person name="Evtushenko L.I."/>
            <person name="Kublanov I.V."/>
        </authorList>
    </citation>
    <scope>NUCLEOTIDE SEQUENCE</scope>
    <source>
        <strain evidence="1">DSM 106523</strain>
    </source>
</reference>
<accession>A0A895YI60</accession>
<sequence>MEPFEKHRANVVELRTCGNQLLAQADEGLRNGGLTRQAYQPAIEHWDGLGAPELAAARDPLDRQCQAANGALAWASVVAHYWADQVETFNSEVDRIVSQWETDLLQTSQAGQTPEEIASLRSAVTSESRRRWWEAYNTHVLDGEDRVTAMLREGPTAEHVAEARRVGLIGGWGPTTDHFTPPGGGSGWFNSSQLALFAAGIVSGVAAPLLDSRAAGFAATAGHFRGLANGARMSWLMSTMVAMQHTGAVVALRQRGGGYYHPTSGRWVPQYWRARSGQVGAYRAAQFGRDAALHAAQRFGYQAVANDAAASVAQSHSSKWATAGKWVNRGGVAAAGASGTWDQWSRDAGRTDLDTGERVARSATRGAAVGGGAWAGAVGGAKTGAMVGAVLGPKGAVVGGLVGGVVGSGVGNMVADHAVDAVSAGWNGVKELGSSAGGALKSAGSAIGDGVKGLFGR</sequence>
<protein>
    <submittedName>
        <fullName evidence="1">Uncharacterized protein</fullName>
    </submittedName>
</protein>
<dbReference type="Proteomes" id="UP000662857">
    <property type="component" value="Chromosome"/>
</dbReference>
<dbReference type="KEGG" id="nhy:JQS43_05085"/>
<gene>
    <name evidence="1" type="ORF">JQS43_05085</name>
</gene>
<keyword evidence="2" id="KW-1185">Reference proteome</keyword>